<accession>A0A1I1N0X6</accession>
<dbReference type="AlphaFoldDB" id="A0A1I1N0X6"/>
<dbReference type="EMBL" id="FOKQ01000025">
    <property type="protein sequence ID" value="SFC91269.1"/>
    <property type="molecule type" value="Genomic_DNA"/>
</dbReference>
<evidence type="ECO:0000313" key="2">
    <source>
        <dbReference type="EMBL" id="SFC91269.1"/>
    </source>
</evidence>
<evidence type="ECO:0000259" key="1">
    <source>
        <dbReference type="Pfam" id="PF20037"/>
    </source>
</evidence>
<sequence>MDSRFEFVEKNGMVQGTHIIVDKETGVQYLLAHWTNVGGLTVLVDKDGKPLLDPKYAK</sequence>
<organism evidence="2 3">
    <name type="scientific">Ruminococcus albus</name>
    <dbReference type="NCBI Taxonomy" id="1264"/>
    <lineage>
        <taxon>Bacteria</taxon>
        <taxon>Bacillati</taxon>
        <taxon>Bacillota</taxon>
        <taxon>Clostridia</taxon>
        <taxon>Eubacteriales</taxon>
        <taxon>Oscillospiraceae</taxon>
        <taxon>Ruminococcus</taxon>
    </lineage>
</organism>
<name>A0A1I1N0X6_RUMAL</name>
<dbReference type="RefSeq" id="WP_177219596.1">
    <property type="nucleotide sequence ID" value="NZ_FOKQ01000025.1"/>
</dbReference>
<reference evidence="2 3" key="1">
    <citation type="submission" date="2016-10" db="EMBL/GenBank/DDBJ databases">
        <authorList>
            <person name="de Groot N.N."/>
        </authorList>
    </citation>
    <scope>NUCLEOTIDE SEQUENCE [LARGE SCALE GENOMIC DNA]</scope>
    <source>
        <strain evidence="2 3">AR67</strain>
    </source>
</reference>
<dbReference type="Pfam" id="PF20037">
    <property type="entry name" value="DUF6440"/>
    <property type="match status" value="1"/>
</dbReference>
<proteinExistence type="predicted"/>
<gene>
    <name evidence="2" type="ORF">SAMN02910406_02647</name>
</gene>
<protein>
    <recommendedName>
        <fullName evidence="1">DUF6440 domain-containing protein</fullName>
    </recommendedName>
</protein>
<dbReference type="Proteomes" id="UP000182192">
    <property type="component" value="Unassembled WGS sequence"/>
</dbReference>
<evidence type="ECO:0000313" key="3">
    <source>
        <dbReference type="Proteomes" id="UP000182192"/>
    </source>
</evidence>
<dbReference type="InterPro" id="IPR045515">
    <property type="entry name" value="DUF6440"/>
</dbReference>
<feature type="domain" description="DUF6440" evidence="1">
    <location>
        <begin position="4"/>
        <end position="53"/>
    </location>
</feature>